<reference evidence="2" key="1">
    <citation type="submission" date="2005-09" db="EMBL/GenBank/DDBJ databases">
        <authorList>
            <person name="Mural R.J."/>
            <person name="Li P.W."/>
            <person name="Adams M.D."/>
            <person name="Amanatides P.G."/>
            <person name="Baden-Tillson H."/>
            <person name="Barnstead M."/>
            <person name="Chin S.H."/>
            <person name="Dew I."/>
            <person name="Evans C.A."/>
            <person name="Ferriera S."/>
            <person name="Flanigan M."/>
            <person name="Fosler C."/>
            <person name="Glodek A."/>
            <person name="Gu Z."/>
            <person name="Holt R.A."/>
            <person name="Jennings D."/>
            <person name="Kraft C.L."/>
            <person name="Lu F."/>
            <person name="Nguyen T."/>
            <person name="Nusskern D.R."/>
            <person name="Pfannkoch C.M."/>
            <person name="Sitter C."/>
            <person name="Sutton G.G."/>
            <person name="Venter J.C."/>
            <person name="Wang Z."/>
            <person name="Woodage T."/>
            <person name="Zheng X.H."/>
            <person name="Zhong F."/>
        </authorList>
    </citation>
    <scope>NUCLEOTIDE SEQUENCE [LARGE SCALE GENOMIC DNA]</scope>
    <source>
        <strain>BN</strain>
        <strain evidence="2">Sprague-Dawley</strain>
    </source>
</reference>
<dbReference type="AlphaFoldDB" id="A6KNF1"/>
<gene>
    <name evidence="1" type="ORF">rCG_41242</name>
</gene>
<organism evidence="1 2">
    <name type="scientific">Rattus norvegicus</name>
    <name type="common">Rat</name>
    <dbReference type="NCBI Taxonomy" id="10116"/>
    <lineage>
        <taxon>Eukaryota</taxon>
        <taxon>Metazoa</taxon>
        <taxon>Chordata</taxon>
        <taxon>Craniata</taxon>
        <taxon>Vertebrata</taxon>
        <taxon>Euteleostomi</taxon>
        <taxon>Mammalia</taxon>
        <taxon>Eutheria</taxon>
        <taxon>Euarchontoglires</taxon>
        <taxon>Glires</taxon>
        <taxon>Rodentia</taxon>
        <taxon>Myomorpha</taxon>
        <taxon>Muroidea</taxon>
        <taxon>Muridae</taxon>
        <taxon>Murinae</taxon>
        <taxon>Rattus</taxon>
    </lineage>
</organism>
<evidence type="ECO:0000313" key="2">
    <source>
        <dbReference type="Proteomes" id="UP000234681"/>
    </source>
</evidence>
<dbReference type="EMBL" id="CH474073">
    <property type="protein sequence ID" value="EDL86677.1"/>
    <property type="molecule type" value="Genomic_DNA"/>
</dbReference>
<evidence type="ECO:0000313" key="1">
    <source>
        <dbReference type="EMBL" id="EDL86677.1"/>
    </source>
</evidence>
<sequence>MLTCLRIPSFCSQMAANTQLQHKL</sequence>
<proteinExistence type="predicted"/>
<name>A6KNF1_RAT</name>
<accession>A6KNF1</accession>
<dbReference type="Proteomes" id="UP000234681">
    <property type="component" value="Chromosome 18"/>
</dbReference>
<protein>
    <submittedName>
        <fullName evidence="1">RCG41242, isoform CRA_b</fullName>
    </submittedName>
</protein>